<reference evidence="2" key="1">
    <citation type="submission" date="2021-05" db="EMBL/GenBank/DDBJ databases">
        <title>The genome of the haptophyte Pavlova lutheri (Diacronema luteri, Pavlovales) - a model for lipid biosynthesis in eukaryotic algae.</title>
        <authorList>
            <person name="Hulatt C.J."/>
            <person name="Posewitz M.C."/>
        </authorList>
    </citation>
    <scope>NUCLEOTIDE SEQUENCE</scope>
    <source>
        <strain evidence="2">NIVA-4/92</strain>
    </source>
</reference>
<sequence>MAEGVTRRAGVDPRPAPLPLDAALRAGRGRPLRLPTPRLDGDALAPIDIRLPGRLAGPFGGAGAGAAGVAGARARGVAVGGGAAAARAVAGGGAGTPARRRPSTAQPRPSARLGAAAPADSAIATFDARPDGPASALVLSTRTAKPTAADSHPYTPQHMPAAVAAAASRARIRVAVAAMDARSAKE</sequence>
<keyword evidence="3" id="KW-1185">Reference proteome</keyword>
<evidence type="ECO:0000313" key="2">
    <source>
        <dbReference type="EMBL" id="KAG8456911.1"/>
    </source>
</evidence>
<name>A0A8J5WZF4_DIALT</name>
<protein>
    <submittedName>
        <fullName evidence="2">Uncharacterized protein</fullName>
    </submittedName>
</protein>
<accession>A0A8J5WZF4</accession>
<dbReference type="EMBL" id="JAGTXO010000100">
    <property type="protein sequence ID" value="KAG8456911.1"/>
    <property type="molecule type" value="Genomic_DNA"/>
</dbReference>
<dbReference type="Proteomes" id="UP000751190">
    <property type="component" value="Unassembled WGS sequence"/>
</dbReference>
<feature type="region of interest" description="Disordered" evidence="1">
    <location>
        <begin position="86"/>
        <end position="119"/>
    </location>
</feature>
<gene>
    <name evidence="2" type="ORF">KFE25_002257</name>
</gene>
<comment type="caution">
    <text evidence="2">The sequence shown here is derived from an EMBL/GenBank/DDBJ whole genome shotgun (WGS) entry which is preliminary data.</text>
</comment>
<feature type="region of interest" description="Disordered" evidence="1">
    <location>
        <begin position="1"/>
        <end position="44"/>
    </location>
</feature>
<evidence type="ECO:0000256" key="1">
    <source>
        <dbReference type="SAM" id="MobiDB-lite"/>
    </source>
</evidence>
<feature type="non-terminal residue" evidence="2">
    <location>
        <position position="186"/>
    </location>
</feature>
<proteinExistence type="predicted"/>
<evidence type="ECO:0000313" key="3">
    <source>
        <dbReference type="Proteomes" id="UP000751190"/>
    </source>
</evidence>
<dbReference type="AlphaFoldDB" id="A0A8J5WZF4"/>
<organism evidence="2 3">
    <name type="scientific">Diacronema lutheri</name>
    <name type="common">Unicellular marine alga</name>
    <name type="synonym">Monochrysis lutheri</name>
    <dbReference type="NCBI Taxonomy" id="2081491"/>
    <lineage>
        <taxon>Eukaryota</taxon>
        <taxon>Haptista</taxon>
        <taxon>Haptophyta</taxon>
        <taxon>Pavlovophyceae</taxon>
        <taxon>Pavlovales</taxon>
        <taxon>Pavlovaceae</taxon>
        <taxon>Diacronema</taxon>
    </lineage>
</organism>
<feature type="compositionally biased region" description="Basic and acidic residues" evidence="1">
    <location>
        <begin position="1"/>
        <end position="11"/>
    </location>
</feature>